<feature type="transmembrane region" description="Helical" evidence="2">
    <location>
        <begin position="80"/>
        <end position="100"/>
    </location>
</feature>
<keyword evidence="4" id="KW-1185">Reference proteome</keyword>
<dbReference type="InterPro" id="IPR007163">
    <property type="entry name" value="VCA0040-like"/>
</dbReference>
<feature type="transmembrane region" description="Helical" evidence="2">
    <location>
        <begin position="269"/>
        <end position="290"/>
    </location>
</feature>
<name>A0A6G4WS51_9ACTN</name>
<gene>
    <name evidence="3" type="ORF">G5C65_06980</name>
</gene>
<feature type="region of interest" description="Disordered" evidence="1">
    <location>
        <begin position="296"/>
        <end position="333"/>
    </location>
</feature>
<proteinExistence type="predicted"/>
<comment type="caution">
    <text evidence="3">The sequence shown here is derived from an EMBL/GenBank/DDBJ whole genome shotgun (WGS) entry which is preliminary data.</text>
</comment>
<feature type="compositionally biased region" description="Basic residues" evidence="1">
    <location>
        <begin position="316"/>
        <end position="325"/>
    </location>
</feature>
<evidence type="ECO:0000313" key="4">
    <source>
        <dbReference type="Proteomes" id="UP000477722"/>
    </source>
</evidence>
<feature type="transmembrane region" description="Helical" evidence="2">
    <location>
        <begin position="109"/>
        <end position="126"/>
    </location>
</feature>
<feature type="compositionally biased region" description="Gly residues" evidence="1">
    <location>
        <begin position="296"/>
        <end position="307"/>
    </location>
</feature>
<dbReference type="EMBL" id="JAAKZZ010000043">
    <property type="protein sequence ID" value="NGO68096.1"/>
    <property type="molecule type" value="Genomic_DNA"/>
</dbReference>
<evidence type="ECO:0000256" key="2">
    <source>
        <dbReference type="SAM" id="Phobius"/>
    </source>
</evidence>
<organism evidence="3 4">
    <name type="scientific">Streptomyces boncukensis</name>
    <dbReference type="NCBI Taxonomy" id="2711219"/>
    <lineage>
        <taxon>Bacteria</taxon>
        <taxon>Bacillati</taxon>
        <taxon>Actinomycetota</taxon>
        <taxon>Actinomycetes</taxon>
        <taxon>Kitasatosporales</taxon>
        <taxon>Streptomycetaceae</taxon>
        <taxon>Streptomyces</taxon>
    </lineage>
</organism>
<keyword evidence="2" id="KW-0472">Membrane</keyword>
<feature type="transmembrane region" description="Helical" evidence="2">
    <location>
        <begin position="239"/>
        <end position="257"/>
    </location>
</feature>
<reference evidence="3 4" key="1">
    <citation type="submission" date="2020-02" db="EMBL/GenBank/DDBJ databases">
        <title>Whole-genome analyses of novel actinobacteria.</title>
        <authorList>
            <person name="Sahin N."/>
            <person name="Tatar D."/>
        </authorList>
    </citation>
    <scope>NUCLEOTIDE SEQUENCE [LARGE SCALE GENOMIC DNA]</scope>
    <source>
        <strain evidence="3 4">SB3404</strain>
    </source>
</reference>
<keyword evidence="2" id="KW-1133">Transmembrane helix</keyword>
<keyword evidence="2" id="KW-0812">Transmembrane</keyword>
<feature type="transmembrane region" description="Helical" evidence="2">
    <location>
        <begin position="166"/>
        <end position="194"/>
    </location>
</feature>
<dbReference type="PANTHER" id="PTHR37308:SF1">
    <property type="entry name" value="POLYPRENYL-PHOSPHATE TRANSPORTER"/>
    <property type="match status" value="1"/>
</dbReference>
<feature type="transmembrane region" description="Helical" evidence="2">
    <location>
        <begin position="138"/>
        <end position="154"/>
    </location>
</feature>
<protein>
    <submittedName>
        <fullName evidence="3">DUF368 domain-containing protein</fullName>
    </submittedName>
</protein>
<dbReference type="Pfam" id="PF04018">
    <property type="entry name" value="VCA0040-like"/>
    <property type="match status" value="1"/>
</dbReference>
<dbReference type="AlphaFoldDB" id="A0A6G4WS51"/>
<dbReference type="RefSeq" id="WP_165297752.1">
    <property type="nucleotide sequence ID" value="NZ_JAAKZZ010000043.1"/>
</dbReference>
<sequence>MAKSPGHPVFNALRGGLIGMAEAVPGISGGTVALITGVYEKLIGGAGQITSAVRLAVSDVPRGRGTARAREALRQADWSVLAPLLVGMVVALGLGAKLLAPIVEDHPQFAYAAFFGLVLASLYVPYTNSGQRWRPGHYVLALVVAVGAFFLTGMPPGDVSPTTPMVFLAGAVAICALVLPGASGSFILLALGLYEPTIDAVNDRDLGYLGAFALGCLVGLALFVKLLKWLLANFHHMTLVVMTGLMAGSLRALWPWQNDDREVLEPSGSVGLTVAIALLGMLAVISVLVVERRSGGGTGGGTGGTGAPPGSEPPPRRRGGRHARTRSMSSVQD</sequence>
<evidence type="ECO:0000313" key="3">
    <source>
        <dbReference type="EMBL" id="NGO68096.1"/>
    </source>
</evidence>
<evidence type="ECO:0000256" key="1">
    <source>
        <dbReference type="SAM" id="MobiDB-lite"/>
    </source>
</evidence>
<dbReference type="Proteomes" id="UP000477722">
    <property type="component" value="Unassembled WGS sequence"/>
</dbReference>
<feature type="transmembrane region" description="Helical" evidence="2">
    <location>
        <begin position="206"/>
        <end position="227"/>
    </location>
</feature>
<accession>A0A6G4WS51</accession>
<dbReference type="PANTHER" id="PTHR37308">
    <property type="entry name" value="INTEGRAL MEMBRANE PROTEIN"/>
    <property type="match status" value="1"/>
</dbReference>